<gene>
    <name evidence="1" type="ORF">N8T08_006235</name>
</gene>
<dbReference type="Proteomes" id="UP001177260">
    <property type="component" value="Unassembled WGS sequence"/>
</dbReference>
<accession>A0ACC3B0L4</accession>
<sequence length="821" mass="87730">MPSKENGITNGVNGHAHTNGHESTNGHAHTTPGPSPSPIAIVGMACRFAGGRPARRSYGNFAQPAAMHKDKPGRNHATGGYFLEEDVSLFDAAFFNFTAAVANAMDPQLRLLLEVVYEATEDAGIPIEKLAGPESSTSVFTGCYTKDYHDLLTRDPETMPPATLTGNYTAMFSNRLSHYYDFQGASMSIDTGCSAALAALHQGCQTIRSGDSKASIIGASNTILNPDIYIVMSSLGMVGAEGRCYAWDTRAEGYGRGEGVAVLVLKSLDDALRDGDQVHAVIRNSALNQDGNTTTITSPSLEAQTGYVEAHMTGTQAGDATEAESLARTFGSSRSDGDAVWIGGVKTNVGHTEGVSGLAGIIKAAMAMKYQAIPPNLNYKVGNRKIPLQNWNLQVPTSLVDWPKDKPLRASINNFGYGGTNAHVILDGIAEQTRGGTSLSITPANGSEVNISRLYILSAQDAMTTKNMAKNLAVYLRQSNSVPSAKDLAFTLVERRSRLSWVATVRSRSIPELADQLENDALQVAFAPVKRQSPRLGFVFNGQGAQWHAMGRELLHEYPVFAASVKAADEVLREHGATWSLIEELTRDAKSTRVSEIHLGQPITVALQICLVDLLHSWGIYPSAVTSHSSGEIAAAYAAGLLSFEQALGVTYWRGELARSMLGQEDSGLVGGMAAAGLSPDEAQGYLSKTSSGGRVVVACMNSPESVTLSPDLEEVVARVEADGRFARKLKVPVAYHSHHMQVMAAAYTKKLQVLVPSWSEWPRPHVLYTSPVTGGIISSPEALAPTHYVNNLTNPVLFSQAFEAMCFGSSATNVDAVVEI</sequence>
<proteinExistence type="predicted"/>
<comment type="caution">
    <text evidence="1">The sequence shown here is derived from an EMBL/GenBank/DDBJ whole genome shotgun (WGS) entry which is preliminary data.</text>
</comment>
<protein>
    <submittedName>
        <fullName evidence="1">Type I Iterative Polyketide synthase (PKS)</fullName>
    </submittedName>
</protein>
<name>A0ACC3B0L4_9EURO</name>
<keyword evidence="2" id="KW-1185">Reference proteome</keyword>
<dbReference type="EMBL" id="JAOPJF010000038">
    <property type="protein sequence ID" value="KAK1143625.1"/>
    <property type="molecule type" value="Genomic_DNA"/>
</dbReference>
<evidence type="ECO:0000313" key="2">
    <source>
        <dbReference type="Proteomes" id="UP001177260"/>
    </source>
</evidence>
<reference evidence="1 2" key="1">
    <citation type="journal article" date="2023" name="ACS Omega">
        <title>Identification of the Neoaspergillic Acid Biosynthesis Gene Cluster by Establishing an In Vitro CRISPR-Ribonucleoprotein Genetic System in Aspergillus melleus.</title>
        <authorList>
            <person name="Yuan B."/>
            <person name="Grau M.F."/>
            <person name="Murata R.M."/>
            <person name="Torok T."/>
            <person name="Venkateswaran K."/>
            <person name="Stajich J.E."/>
            <person name="Wang C.C.C."/>
        </authorList>
    </citation>
    <scope>NUCLEOTIDE SEQUENCE [LARGE SCALE GENOMIC DNA]</scope>
    <source>
        <strain evidence="1 2">IMV 1140</strain>
    </source>
</reference>
<organism evidence="1 2">
    <name type="scientific">Aspergillus melleus</name>
    <dbReference type="NCBI Taxonomy" id="138277"/>
    <lineage>
        <taxon>Eukaryota</taxon>
        <taxon>Fungi</taxon>
        <taxon>Dikarya</taxon>
        <taxon>Ascomycota</taxon>
        <taxon>Pezizomycotina</taxon>
        <taxon>Eurotiomycetes</taxon>
        <taxon>Eurotiomycetidae</taxon>
        <taxon>Eurotiales</taxon>
        <taxon>Aspergillaceae</taxon>
        <taxon>Aspergillus</taxon>
        <taxon>Aspergillus subgen. Circumdati</taxon>
    </lineage>
</organism>
<evidence type="ECO:0000313" key="1">
    <source>
        <dbReference type="EMBL" id="KAK1143625.1"/>
    </source>
</evidence>